<dbReference type="PIRSF" id="PIRSF006815">
    <property type="entry name" value="GcvPA"/>
    <property type="match status" value="1"/>
</dbReference>
<dbReference type="STRING" id="485915.Dret_1578"/>
<dbReference type="InterPro" id="IPR020581">
    <property type="entry name" value="GDC_P"/>
</dbReference>
<evidence type="ECO:0000256" key="1">
    <source>
        <dbReference type="ARBA" id="ARBA00003788"/>
    </source>
</evidence>
<accession>C8X365</accession>
<dbReference type="NCBIfam" id="NF001696">
    <property type="entry name" value="PRK00451.1"/>
    <property type="match status" value="1"/>
</dbReference>
<dbReference type="Proteomes" id="UP000001052">
    <property type="component" value="Chromosome"/>
</dbReference>
<reference evidence="6 7" key="2">
    <citation type="journal article" date="2010" name="Stand. Genomic Sci.">
        <title>Complete genome sequence of Desulfohalobium retbaense type strain (HR(100)).</title>
        <authorList>
            <person name="Spring S."/>
            <person name="Nolan M."/>
            <person name="Lapidus A."/>
            <person name="Glavina Del Rio T."/>
            <person name="Copeland A."/>
            <person name="Tice H."/>
            <person name="Cheng J.F."/>
            <person name="Lucas S."/>
            <person name="Land M."/>
            <person name="Chen F."/>
            <person name="Bruce D."/>
            <person name="Goodwin L."/>
            <person name="Pitluck S."/>
            <person name="Ivanova N."/>
            <person name="Mavromatis K."/>
            <person name="Mikhailova N."/>
            <person name="Pati A."/>
            <person name="Chen A."/>
            <person name="Palaniappan K."/>
            <person name="Hauser L."/>
            <person name="Chang Y.J."/>
            <person name="Jeffries C.D."/>
            <person name="Munk C."/>
            <person name="Kiss H."/>
            <person name="Chain P."/>
            <person name="Han C."/>
            <person name="Brettin T."/>
            <person name="Detter J.C."/>
            <person name="Schuler E."/>
            <person name="Goker M."/>
            <person name="Rohde M."/>
            <person name="Bristow J."/>
            <person name="Eisen J.A."/>
            <person name="Markowitz V."/>
            <person name="Hugenholtz P."/>
            <person name="Kyrpides N.C."/>
            <person name="Klenk H.P."/>
        </authorList>
    </citation>
    <scope>NUCLEOTIDE SEQUENCE [LARGE SCALE GENOMIC DNA]</scope>
    <source>
        <strain evidence="6 7">DSM 5692</strain>
    </source>
</reference>
<dbReference type="CDD" id="cd00613">
    <property type="entry name" value="GDC-P"/>
    <property type="match status" value="1"/>
</dbReference>
<dbReference type="InterPro" id="IPR049315">
    <property type="entry name" value="GDC-P_N"/>
</dbReference>
<evidence type="ECO:0000313" key="6">
    <source>
        <dbReference type="EMBL" id="ACV68862.1"/>
    </source>
</evidence>
<comment type="function">
    <text evidence="1 4">The glycine cleavage system catalyzes the degradation of glycine. The P protein binds the alpha-amino group of glycine through its pyridoxal phosphate cofactor; CO(2) is released and the remaining methylamine moiety is then transferred to the lipoamide cofactor of the H protein.</text>
</comment>
<dbReference type="EC" id="1.4.4.2" evidence="4"/>
<reference evidence="7" key="1">
    <citation type="submission" date="2009-09" db="EMBL/GenBank/DDBJ databases">
        <title>The complete chromosome of Desulfohalobium retbaense DSM 5692.</title>
        <authorList>
            <consortium name="US DOE Joint Genome Institute (JGI-PGF)"/>
            <person name="Lucas S."/>
            <person name="Copeland A."/>
            <person name="Lapidus A."/>
            <person name="Glavina del Rio T."/>
            <person name="Dalin E."/>
            <person name="Tice H."/>
            <person name="Bruce D."/>
            <person name="Goodwin L."/>
            <person name="Pitluck S."/>
            <person name="Kyrpides N."/>
            <person name="Mavromatis K."/>
            <person name="Ivanova N."/>
            <person name="Mikhailova N."/>
            <person name="Munk A.C."/>
            <person name="Brettin T."/>
            <person name="Detter J.C."/>
            <person name="Han C."/>
            <person name="Tapia R."/>
            <person name="Larimer F."/>
            <person name="Land M."/>
            <person name="Hauser L."/>
            <person name="Markowitz V."/>
            <person name="Cheng J.-F."/>
            <person name="Hugenholtz P."/>
            <person name="Woyke T."/>
            <person name="Wu D."/>
            <person name="Spring S."/>
            <person name="Klenk H.-P."/>
            <person name="Eisen J.A."/>
        </authorList>
    </citation>
    <scope>NUCLEOTIDE SEQUENCE [LARGE SCALE GENOMIC DNA]</scope>
    <source>
        <strain evidence="7">DSM 5692</strain>
    </source>
</reference>
<gene>
    <name evidence="4" type="primary">gcvPA</name>
    <name evidence="6" type="ordered locus">Dret_1578</name>
</gene>
<dbReference type="RefSeq" id="WP_015752005.1">
    <property type="nucleotide sequence ID" value="NC_013223.1"/>
</dbReference>
<keyword evidence="7" id="KW-1185">Reference proteome</keyword>
<feature type="domain" description="Glycine cleavage system P-protein N-terminal" evidence="5">
    <location>
        <begin position="3"/>
        <end position="433"/>
    </location>
</feature>
<dbReference type="GO" id="GO:0004375">
    <property type="term" value="F:glycine dehydrogenase (decarboxylating) activity"/>
    <property type="evidence" value="ECO:0007669"/>
    <property type="project" value="UniProtKB-EC"/>
</dbReference>
<dbReference type="PANTHER" id="PTHR42806:SF1">
    <property type="entry name" value="GLYCINE DEHYDROGENASE (DECARBOXYLATING)"/>
    <property type="match status" value="1"/>
</dbReference>
<dbReference type="InterPro" id="IPR023010">
    <property type="entry name" value="GcvPA"/>
</dbReference>
<evidence type="ECO:0000259" key="5">
    <source>
        <dbReference type="Pfam" id="PF02347"/>
    </source>
</evidence>
<comment type="catalytic activity">
    <reaction evidence="3 4">
        <text>N(6)-[(R)-lipoyl]-L-lysyl-[glycine-cleavage complex H protein] + glycine + H(+) = N(6)-[(R)-S(8)-aminomethyldihydrolipoyl]-L-lysyl-[glycine-cleavage complex H protein] + CO2</text>
        <dbReference type="Rhea" id="RHEA:24304"/>
        <dbReference type="Rhea" id="RHEA-COMP:10494"/>
        <dbReference type="Rhea" id="RHEA-COMP:10495"/>
        <dbReference type="ChEBI" id="CHEBI:15378"/>
        <dbReference type="ChEBI" id="CHEBI:16526"/>
        <dbReference type="ChEBI" id="CHEBI:57305"/>
        <dbReference type="ChEBI" id="CHEBI:83099"/>
        <dbReference type="ChEBI" id="CHEBI:83143"/>
        <dbReference type="EC" id="1.4.4.2"/>
    </reaction>
</comment>
<evidence type="ECO:0000256" key="4">
    <source>
        <dbReference type="HAMAP-Rule" id="MF_00712"/>
    </source>
</evidence>
<dbReference type="Pfam" id="PF02347">
    <property type="entry name" value="GDC-P"/>
    <property type="match status" value="1"/>
</dbReference>
<dbReference type="GO" id="GO:0009116">
    <property type="term" value="P:nucleoside metabolic process"/>
    <property type="evidence" value="ECO:0007669"/>
    <property type="project" value="InterPro"/>
</dbReference>
<protein>
    <recommendedName>
        <fullName evidence="4">Probable glycine dehydrogenase (decarboxylating) subunit 1</fullName>
        <ecNumber evidence="4">1.4.4.2</ecNumber>
    </recommendedName>
    <alternativeName>
        <fullName evidence="4">Glycine cleavage system P-protein subunit 1</fullName>
    </alternativeName>
    <alternativeName>
        <fullName evidence="4">Glycine decarboxylase subunit 1</fullName>
    </alternativeName>
    <alternativeName>
        <fullName evidence="4">Glycine dehydrogenase (aminomethyl-transferring) subunit 1</fullName>
    </alternativeName>
</protein>
<dbReference type="Gene3D" id="3.40.640.10">
    <property type="entry name" value="Type I PLP-dependent aspartate aminotransferase-like (Major domain)"/>
    <property type="match status" value="1"/>
</dbReference>
<dbReference type="AlphaFoldDB" id="C8X365"/>
<dbReference type="Gene3D" id="3.90.1150.10">
    <property type="entry name" value="Aspartate Aminotransferase, domain 1"/>
    <property type="match status" value="1"/>
</dbReference>
<dbReference type="OrthoDB" id="9801272at2"/>
<dbReference type="HOGENOM" id="CLU_004620_0_2_7"/>
<sequence length="443" mass="48472">MPYVPHTPEERQAMLSTIGVNSVEELFAPIDASLRPQHFDLPEGLSEMAVTRRLEELAARNSIHLHHFLGAGFYDHAVPAAVNALSGRGEFYTAYTPYQPEASQGILQAFFEFQTAIARLFEMDFANASLYDGGTALYEAVMTAVRVTKRRKVVVSEAVNPIYRSMLDCYTSNLNLELVTIPHTDGKTDLERLTAAIDDQTAAIIVQNPNFFGAINDFTELFATAQKHKALSILSTYPLLQSVLKTPGAMGADIAVAEGQSLGLPLAFGGPYLGVFACRKKLVRQMPGRVVGRTKDADGKTGYTLTLQTREQHIRRQKATSNICSNQALCALQAIIYMSLLGPEGMTRTASTSIERAHYAAQRFCALPGVEMVNTAPFGNEFAVRLPCKAYDLINRLLPKGYVPGFPLGRYYENMDDCLLVAVTEKTEPADIGIMAEMVGGAL</sequence>
<dbReference type="KEGG" id="drt:Dret_1578"/>
<evidence type="ECO:0000256" key="2">
    <source>
        <dbReference type="ARBA" id="ARBA00023002"/>
    </source>
</evidence>
<dbReference type="PANTHER" id="PTHR42806">
    <property type="entry name" value="GLYCINE CLEAVAGE SYSTEM P-PROTEIN"/>
    <property type="match status" value="1"/>
</dbReference>
<evidence type="ECO:0000256" key="3">
    <source>
        <dbReference type="ARBA" id="ARBA00049026"/>
    </source>
</evidence>
<dbReference type="InterPro" id="IPR015424">
    <property type="entry name" value="PyrdxlP-dep_Trfase"/>
</dbReference>
<comment type="subunit">
    <text evidence="4">The glycine cleavage system is composed of four proteins: P, T, L and H. In this organism, the P 'protein' is a heterodimer of two subunits.</text>
</comment>
<dbReference type="EMBL" id="CP001734">
    <property type="protein sequence ID" value="ACV68862.1"/>
    <property type="molecule type" value="Genomic_DNA"/>
</dbReference>
<organism evidence="6 7">
    <name type="scientific">Desulfohalobium retbaense (strain ATCC 49708 / DSM 5692 / JCM 16813 / HR100)</name>
    <dbReference type="NCBI Taxonomy" id="485915"/>
    <lineage>
        <taxon>Bacteria</taxon>
        <taxon>Pseudomonadati</taxon>
        <taxon>Thermodesulfobacteriota</taxon>
        <taxon>Desulfovibrionia</taxon>
        <taxon>Desulfovibrionales</taxon>
        <taxon>Desulfohalobiaceae</taxon>
        <taxon>Desulfohalobium</taxon>
    </lineage>
</organism>
<dbReference type="InterPro" id="IPR015421">
    <property type="entry name" value="PyrdxlP-dep_Trfase_major"/>
</dbReference>
<dbReference type="GO" id="GO:0019464">
    <property type="term" value="P:glycine decarboxylation via glycine cleavage system"/>
    <property type="evidence" value="ECO:0007669"/>
    <property type="project" value="UniProtKB-UniRule"/>
</dbReference>
<dbReference type="eggNOG" id="COG0403">
    <property type="taxonomic scope" value="Bacteria"/>
</dbReference>
<comment type="similarity">
    <text evidence="4">Belongs to the GcvP family. N-terminal subunit subfamily.</text>
</comment>
<dbReference type="HAMAP" id="MF_00712">
    <property type="entry name" value="GcvPA"/>
    <property type="match status" value="1"/>
</dbReference>
<dbReference type="InterPro" id="IPR015422">
    <property type="entry name" value="PyrdxlP-dep_Trfase_small"/>
</dbReference>
<proteinExistence type="inferred from homology"/>
<dbReference type="SUPFAM" id="SSF53383">
    <property type="entry name" value="PLP-dependent transferases"/>
    <property type="match status" value="1"/>
</dbReference>
<keyword evidence="2 4" id="KW-0560">Oxidoreductase</keyword>
<evidence type="ECO:0000313" key="7">
    <source>
        <dbReference type="Proteomes" id="UP000001052"/>
    </source>
</evidence>
<name>C8X365_DESRD</name>